<keyword evidence="5" id="KW-1185">Reference proteome</keyword>
<dbReference type="PANTHER" id="PTHR38046:SF1">
    <property type="entry name" value="CRYPTIC LOCI REGULATOR 2"/>
    <property type="match status" value="1"/>
</dbReference>
<organism evidence="4 5">
    <name type="scientific">Phaeosphaeria nodorum (strain SN15 / ATCC MYA-4574 / FGSC 10173)</name>
    <name type="common">Glume blotch fungus</name>
    <name type="synonym">Parastagonospora nodorum</name>
    <dbReference type="NCBI Taxonomy" id="321614"/>
    <lineage>
        <taxon>Eukaryota</taxon>
        <taxon>Fungi</taxon>
        <taxon>Dikarya</taxon>
        <taxon>Ascomycota</taxon>
        <taxon>Pezizomycotina</taxon>
        <taxon>Dothideomycetes</taxon>
        <taxon>Pleosporomycetidae</taxon>
        <taxon>Pleosporales</taxon>
        <taxon>Pleosporineae</taxon>
        <taxon>Phaeosphaeriaceae</taxon>
        <taxon>Parastagonospora</taxon>
    </lineage>
</organism>
<dbReference type="GO" id="GO:0070824">
    <property type="term" value="C:SHREC complex"/>
    <property type="evidence" value="ECO:0007669"/>
    <property type="project" value="InterPro"/>
</dbReference>
<evidence type="ECO:0008006" key="6">
    <source>
        <dbReference type="Google" id="ProtNLM"/>
    </source>
</evidence>
<dbReference type="OrthoDB" id="438224at2759"/>
<evidence type="ECO:0000256" key="1">
    <source>
        <dbReference type="SAM" id="MobiDB-lite"/>
    </source>
</evidence>
<dbReference type="EMBL" id="CP069036">
    <property type="protein sequence ID" value="QRD02759.1"/>
    <property type="molecule type" value="Genomic_DNA"/>
</dbReference>
<dbReference type="Pfam" id="PF10383">
    <property type="entry name" value="Clr2"/>
    <property type="match status" value="1"/>
</dbReference>
<dbReference type="VEuPathDB" id="FungiDB:JI435_114920"/>
<sequence>MSQGRRVVHLRPGCSDGDALHVPKQGNHTQVNPPKLYLEKTAQQWMEDRGEAQLGVKYILEALPNGYTMWQRPRPGKPSHIDKYLYGHPSHKVFDSPNRFYPHFRHLMDNNGSSIGCPCTVCAGSAGILPGSSSNSVRSGSSNPASSRPRTPKVSNPSFSSSMPVRALPAIGSSTLAAFQRPPALAVQAKGRPKLVGAGVNSSHVDDEGTPDIYRNLIDKLRRHVDIDEIIEQPLSPDWLAEKEVLPGILQNLKEQDQWLPRIGEIVLYLRDLPASVEVMQHEQTGEYQLYDEEAEVFLGPPRWQAGLVGEVPTTELPSIADLHRSDTGASVIYSGVRIEPLPSLDALDKSLSKRHKYVPLRQVRPFALWRELLKQVPQEEWHVTVINALTVSSTMSLFGQYRFRGSWPEAFIYCYGIHFGSEVFTIGDTIRLLPNASKSQARCTEVMVIKTIRLRLSGLDLASSNDYDGGRPYNSEVLIYGSAYSSDPSSINKEHLSEDNTEPPRAGAAYGEWYPLHPASKELVLPLWRVAGRLYEQDAVSFWLNSDPDDRPTLDAGREGILEARAFARQHDHRIESGSSWYWGDNRADALGLQTINGLEVTKHDQERDIRALRKNIKIIDHAKASAATKPTATPSGKDLRRFMAPGTALSIFPTEAVDELSTSDNAVRTGSSSAGSRKKRPYIVSLSDDDDEIRQNTMVIDDDVPGSKKAKVAVVIKAN</sequence>
<evidence type="ECO:0000313" key="4">
    <source>
        <dbReference type="EMBL" id="QRD02759.1"/>
    </source>
</evidence>
<evidence type="ECO:0000313" key="5">
    <source>
        <dbReference type="Proteomes" id="UP000663193"/>
    </source>
</evidence>
<dbReference type="PANTHER" id="PTHR38046">
    <property type="entry name" value="CRYPTIC LOCI REGULATOR 2"/>
    <property type="match status" value="1"/>
</dbReference>
<dbReference type="Proteomes" id="UP000663193">
    <property type="component" value="Chromosome 14"/>
</dbReference>
<feature type="region of interest" description="Disordered" evidence="1">
    <location>
        <begin position="132"/>
        <end position="163"/>
    </location>
</feature>
<dbReference type="InterPro" id="IPR018839">
    <property type="entry name" value="Tscrpt-silencing_Clr2_C"/>
</dbReference>
<evidence type="ECO:0000259" key="2">
    <source>
        <dbReference type="Pfam" id="PF10383"/>
    </source>
</evidence>
<dbReference type="GO" id="GO:0031507">
    <property type="term" value="P:heterochromatin formation"/>
    <property type="evidence" value="ECO:0007669"/>
    <property type="project" value="InterPro"/>
</dbReference>
<accession>A0A7U2FCK9</accession>
<feature type="domain" description="Cryptic loci regulator 2 C-terminal" evidence="2">
    <location>
        <begin position="414"/>
        <end position="537"/>
    </location>
</feature>
<dbReference type="Pfam" id="PF16761">
    <property type="entry name" value="Clr2_transil"/>
    <property type="match status" value="1"/>
</dbReference>
<gene>
    <name evidence="4" type="ORF">JI435_114920</name>
</gene>
<protein>
    <recommendedName>
        <fullName evidence="6">Cryptic loci regulator 2 N-terminal domain-containing protein</fullName>
    </recommendedName>
</protein>
<dbReference type="InterPro" id="IPR031915">
    <property type="entry name" value="Clr2_N"/>
</dbReference>
<feature type="compositionally biased region" description="Polar residues" evidence="1">
    <location>
        <begin position="662"/>
        <end position="677"/>
    </location>
</feature>
<feature type="compositionally biased region" description="Low complexity" evidence="1">
    <location>
        <begin position="132"/>
        <end position="149"/>
    </location>
</feature>
<proteinExistence type="predicted"/>
<reference evidence="5" key="1">
    <citation type="journal article" date="2021" name="BMC Genomics">
        <title>Chromosome-level genome assembly and manually-curated proteome of model necrotroph Parastagonospora nodorum Sn15 reveals a genome-wide trove of candidate effector homologs, and redundancy of virulence-related functions within an accessory chromosome.</title>
        <authorList>
            <person name="Bertazzoni S."/>
            <person name="Jones D.A.B."/>
            <person name="Phan H.T."/>
            <person name="Tan K.-C."/>
            <person name="Hane J.K."/>
        </authorList>
    </citation>
    <scope>NUCLEOTIDE SEQUENCE [LARGE SCALE GENOMIC DNA]</scope>
    <source>
        <strain evidence="5">SN15 / ATCC MYA-4574 / FGSC 10173)</strain>
    </source>
</reference>
<dbReference type="InterPro" id="IPR038986">
    <property type="entry name" value="Clr2"/>
</dbReference>
<feature type="compositionally biased region" description="Polar residues" evidence="1">
    <location>
        <begin position="153"/>
        <end position="163"/>
    </location>
</feature>
<feature type="region of interest" description="Disordered" evidence="1">
    <location>
        <begin position="662"/>
        <end position="681"/>
    </location>
</feature>
<feature type="domain" description="Cryptic loci regulator 2 N-terminal" evidence="3">
    <location>
        <begin position="58"/>
        <end position="122"/>
    </location>
</feature>
<name>A0A7U2FCK9_PHANO</name>
<evidence type="ECO:0000259" key="3">
    <source>
        <dbReference type="Pfam" id="PF16761"/>
    </source>
</evidence>
<dbReference type="OMA" id="AMTVMSS"/>
<dbReference type="AlphaFoldDB" id="A0A7U2FCK9"/>